<keyword evidence="4" id="KW-0238">DNA-binding</keyword>
<evidence type="ECO:0000313" key="8">
    <source>
        <dbReference type="EMBL" id="MBB3154666.1"/>
    </source>
</evidence>
<comment type="caution">
    <text evidence="8">The sequence shown here is derived from an EMBL/GenBank/DDBJ whole genome shotgun (WGS) entry which is preliminary data.</text>
</comment>
<dbReference type="GO" id="GO:0000156">
    <property type="term" value="F:phosphorelay response regulator activity"/>
    <property type="evidence" value="ECO:0007669"/>
    <property type="project" value="TreeGrafter"/>
</dbReference>
<dbReference type="GO" id="GO:0000976">
    <property type="term" value="F:transcription cis-regulatory region binding"/>
    <property type="evidence" value="ECO:0007669"/>
    <property type="project" value="TreeGrafter"/>
</dbReference>
<dbReference type="SMART" id="SM00448">
    <property type="entry name" value="REC"/>
    <property type="match status" value="1"/>
</dbReference>
<dbReference type="InterPro" id="IPR016032">
    <property type="entry name" value="Sig_transdc_resp-reg_C-effctor"/>
</dbReference>
<keyword evidence="5" id="KW-0804">Transcription</keyword>
<dbReference type="InterPro" id="IPR036388">
    <property type="entry name" value="WH-like_DNA-bd_sf"/>
</dbReference>
<dbReference type="InterPro" id="IPR011006">
    <property type="entry name" value="CheY-like_superfamily"/>
</dbReference>
<dbReference type="Gene3D" id="3.40.50.2300">
    <property type="match status" value="1"/>
</dbReference>
<dbReference type="SUPFAM" id="SSF52172">
    <property type="entry name" value="CheY-like"/>
    <property type="match status" value="1"/>
</dbReference>
<dbReference type="InterPro" id="IPR011990">
    <property type="entry name" value="TPR-like_helical_dom_sf"/>
</dbReference>
<dbReference type="EMBL" id="JACHXW010000017">
    <property type="protein sequence ID" value="MBB3154666.1"/>
    <property type="molecule type" value="Genomic_DNA"/>
</dbReference>
<evidence type="ECO:0000313" key="9">
    <source>
        <dbReference type="Proteomes" id="UP000518605"/>
    </source>
</evidence>
<accession>A0A7W5CBG6</accession>
<keyword evidence="2" id="KW-0902">Two-component regulatory system</keyword>
<evidence type="ECO:0000256" key="3">
    <source>
        <dbReference type="ARBA" id="ARBA00023015"/>
    </source>
</evidence>
<dbReference type="GO" id="GO:0005829">
    <property type="term" value="C:cytosol"/>
    <property type="evidence" value="ECO:0007669"/>
    <property type="project" value="TreeGrafter"/>
</dbReference>
<dbReference type="Pfam" id="PF00072">
    <property type="entry name" value="Response_reg"/>
    <property type="match status" value="1"/>
</dbReference>
<name>A0A7W5CBG6_9BACL</name>
<evidence type="ECO:0000256" key="4">
    <source>
        <dbReference type="ARBA" id="ARBA00023125"/>
    </source>
</evidence>
<keyword evidence="1 6" id="KW-0597">Phosphoprotein</keyword>
<gene>
    <name evidence="8" type="ORF">FHS16_004748</name>
</gene>
<dbReference type="SUPFAM" id="SSF48452">
    <property type="entry name" value="TPR-like"/>
    <property type="match status" value="1"/>
</dbReference>
<evidence type="ECO:0000256" key="2">
    <source>
        <dbReference type="ARBA" id="ARBA00023012"/>
    </source>
</evidence>
<feature type="domain" description="Response regulatory" evidence="7">
    <location>
        <begin position="2"/>
        <end position="116"/>
    </location>
</feature>
<dbReference type="AlphaFoldDB" id="A0A7W5CBG6"/>
<dbReference type="PROSITE" id="PS50110">
    <property type="entry name" value="RESPONSE_REGULATORY"/>
    <property type="match status" value="1"/>
</dbReference>
<organism evidence="8 9">
    <name type="scientific">Paenibacillus endophyticus</name>
    <dbReference type="NCBI Taxonomy" id="1294268"/>
    <lineage>
        <taxon>Bacteria</taxon>
        <taxon>Bacillati</taxon>
        <taxon>Bacillota</taxon>
        <taxon>Bacilli</taxon>
        <taxon>Bacillales</taxon>
        <taxon>Paenibacillaceae</taxon>
        <taxon>Paenibacillus</taxon>
    </lineage>
</organism>
<reference evidence="8 9" key="1">
    <citation type="submission" date="2020-08" db="EMBL/GenBank/DDBJ databases">
        <title>Genomic Encyclopedia of Type Strains, Phase III (KMG-III): the genomes of soil and plant-associated and newly described type strains.</title>
        <authorList>
            <person name="Whitman W."/>
        </authorList>
    </citation>
    <scope>NUCLEOTIDE SEQUENCE [LARGE SCALE GENOMIC DNA]</scope>
    <source>
        <strain evidence="8 9">CECT 8234</strain>
    </source>
</reference>
<dbReference type="GO" id="GO:0032993">
    <property type="term" value="C:protein-DNA complex"/>
    <property type="evidence" value="ECO:0007669"/>
    <property type="project" value="TreeGrafter"/>
</dbReference>
<dbReference type="InterPro" id="IPR039420">
    <property type="entry name" value="WalR-like"/>
</dbReference>
<dbReference type="Proteomes" id="UP000518605">
    <property type="component" value="Unassembled WGS sequence"/>
</dbReference>
<dbReference type="PANTHER" id="PTHR48111:SF17">
    <property type="entry name" value="TRANSCRIPTIONAL REGULATORY PROTEIN YPDB"/>
    <property type="match status" value="1"/>
</dbReference>
<keyword evidence="9" id="KW-1185">Reference proteome</keyword>
<dbReference type="Gene3D" id="1.25.40.10">
    <property type="entry name" value="Tetratricopeptide repeat domain"/>
    <property type="match status" value="1"/>
</dbReference>
<protein>
    <submittedName>
        <fullName evidence="8">Two-component SAPR family response regulator</fullName>
    </submittedName>
</protein>
<dbReference type="GO" id="GO:0006355">
    <property type="term" value="P:regulation of DNA-templated transcription"/>
    <property type="evidence" value="ECO:0007669"/>
    <property type="project" value="InterPro"/>
</dbReference>
<evidence type="ECO:0000259" key="7">
    <source>
        <dbReference type="PROSITE" id="PS50110"/>
    </source>
</evidence>
<dbReference type="PANTHER" id="PTHR48111">
    <property type="entry name" value="REGULATOR OF RPOS"/>
    <property type="match status" value="1"/>
</dbReference>
<proteinExistence type="predicted"/>
<dbReference type="InterPro" id="IPR001789">
    <property type="entry name" value="Sig_transdc_resp-reg_receiver"/>
</dbReference>
<dbReference type="InterPro" id="IPR005158">
    <property type="entry name" value="BTAD"/>
</dbReference>
<evidence type="ECO:0000256" key="6">
    <source>
        <dbReference type="PROSITE-ProRule" id="PRU00169"/>
    </source>
</evidence>
<feature type="modified residue" description="4-aspartylphosphate" evidence="6">
    <location>
        <position position="53"/>
    </location>
</feature>
<evidence type="ECO:0000256" key="1">
    <source>
        <dbReference type="ARBA" id="ARBA00022553"/>
    </source>
</evidence>
<dbReference type="SMART" id="SM01043">
    <property type="entry name" value="BTAD"/>
    <property type="match status" value="1"/>
</dbReference>
<evidence type="ECO:0000256" key="5">
    <source>
        <dbReference type="ARBA" id="ARBA00023163"/>
    </source>
</evidence>
<sequence length="385" mass="44913">MKVLLIDDERLALVQLERMLNQAAELTAIDTFQNPLHAVEQAEALQPDVVFLDIHMPEISGLQAAELIQQACPDADIVFVTAHDEYAINAFELNAVDYVLKPLQKSRIQKTVERLISRRAGRIKSFQDIDQPQMIYCFKTLRFQSQGLTPEIPKWRTSKAQELFLYLLHHRKQLVHKSTLLELFFPEMELKRAMTQLYTAIYQIRQCLQKMGMELAIQNSSIQEGYILDMGQVVLDTEKWERELAKQDDLAGQNKDKLLQLLDDYEGDYMQDYGYIWAENERERLRQLWLSRARGLAQSFLQHKESRIIALNLFERIQAADPYNEAEGLIVMKLYDELGFYDKVSAHYERLILTMENELGLPVAEPVSAWYKQWQSQRMGKEHIG</sequence>
<dbReference type="Gene3D" id="1.10.10.10">
    <property type="entry name" value="Winged helix-like DNA-binding domain superfamily/Winged helix DNA-binding domain"/>
    <property type="match status" value="1"/>
</dbReference>
<keyword evidence="3" id="KW-0805">Transcription regulation</keyword>
<dbReference type="SUPFAM" id="SSF46894">
    <property type="entry name" value="C-terminal effector domain of the bipartite response regulators"/>
    <property type="match status" value="1"/>
</dbReference>